<evidence type="ECO:0000313" key="3">
    <source>
        <dbReference type="Proteomes" id="UP000471751"/>
    </source>
</evidence>
<gene>
    <name evidence="2" type="ORF">G3O07_09015</name>
</gene>
<evidence type="ECO:0000313" key="2">
    <source>
        <dbReference type="EMBL" id="NES09844.1"/>
    </source>
</evidence>
<dbReference type="EMBL" id="JAAHBT010000078">
    <property type="protein sequence ID" value="NES09844.1"/>
    <property type="molecule type" value="Genomic_DNA"/>
</dbReference>
<reference evidence="2 3" key="1">
    <citation type="submission" date="2020-02" db="EMBL/GenBank/DDBJ databases">
        <title>Broccoli isolated Pseudomonas sp.</title>
        <authorList>
            <person name="Fujikawa T."/>
            <person name="Sawada H."/>
        </authorList>
    </citation>
    <scope>NUCLEOTIDE SEQUENCE [LARGE SCALE GENOMIC DNA]</scope>
    <source>
        <strain evidence="2 3">JCM 32154</strain>
    </source>
</reference>
<sequence length="79" mass="9121">MNHVIEVFDRETEELLKTVEIPFARQAELVALMGWKEPEDAIYVYDLSPEQLHRIEEWTGTQLAGSNNIIQLACIAKHK</sequence>
<dbReference type="Pfam" id="PF24731">
    <property type="entry name" value="DUF7683"/>
    <property type="match status" value="1"/>
</dbReference>
<keyword evidence="3" id="KW-1185">Reference proteome</keyword>
<feature type="domain" description="DUF7683" evidence="1">
    <location>
        <begin position="4"/>
        <end position="72"/>
    </location>
</feature>
<dbReference type="InterPro" id="IPR056100">
    <property type="entry name" value="DUF7683"/>
</dbReference>
<proteinExistence type="predicted"/>
<protein>
    <recommendedName>
        <fullName evidence="1">DUF7683 domain-containing protein</fullName>
    </recommendedName>
</protein>
<dbReference type="AlphaFoldDB" id="A0A6I5RNX2"/>
<accession>A0A6I5RNX2</accession>
<dbReference type="RefSeq" id="WP_163934968.1">
    <property type="nucleotide sequence ID" value="NZ_BMQU01000017.1"/>
</dbReference>
<dbReference type="Proteomes" id="UP000471751">
    <property type="component" value="Unassembled WGS sequence"/>
</dbReference>
<comment type="caution">
    <text evidence="2">The sequence shown here is derived from an EMBL/GenBank/DDBJ whole genome shotgun (WGS) entry which is preliminary data.</text>
</comment>
<name>A0A6I5RNX2_9PSED</name>
<organism evidence="2 3">
    <name type="scientific">Pseudomonas laurentiana</name>
    <dbReference type="NCBI Taxonomy" id="2364649"/>
    <lineage>
        <taxon>Bacteria</taxon>
        <taxon>Pseudomonadati</taxon>
        <taxon>Pseudomonadota</taxon>
        <taxon>Gammaproteobacteria</taxon>
        <taxon>Pseudomonadales</taxon>
        <taxon>Pseudomonadaceae</taxon>
        <taxon>Pseudomonas</taxon>
    </lineage>
</organism>
<evidence type="ECO:0000259" key="1">
    <source>
        <dbReference type="Pfam" id="PF24731"/>
    </source>
</evidence>